<dbReference type="RefSeq" id="XP_007395743.1">
    <property type="nucleotide sequence ID" value="XM_007395681.1"/>
</dbReference>
<dbReference type="KEGG" id="pco:PHACADRAFT_256036"/>
<dbReference type="OrthoDB" id="3209743at2759"/>
<gene>
    <name evidence="2" type="ORF">PHACADRAFT_256036</name>
</gene>
<evidence type="ECO:0000313" key="2">
    <source>
        <dbReference type="EMBL" id="EKM55418.1"/>
    </source>
</evidence>
<reference evidence="2 3" key="1">
    <citation type="journal article" date="2012" name="BMC Genomics">
        <title>Comparative genomics of the white-rot fungi, Phanerochaete carnosa and P. chrysosporium, to elucidate the genetic basis of the distinct wood types they colonize.</title>
        <authorList>
            <person name="Suzuki H."/>
            <person name="MacDonald J."/>
            <person name="Syed K."/>
            <person name="Salamov A."/>
            <person name="Hori C."/>
            <person name="Aerts A."/>
            <person name="Henrissat B."/>
            <person name="Wiebenga A."/>
            <person name="vanKuyk P.A."/>
            <person name="Barry K."/>
            <person name="Lindquist E."/>
            <person name="LaButti K."/>
            <person name="Lapidus A."/>
            <person name="Lucas S."/>
            <person name="Coutinho P."/>
            <person name="Gong Y."/>
            <person name="Samejima M."/>
            <person name="Mahadevan R."/>
            <person name="Abou-Zaid M."/>
            <person name="de Vries R.P."/>
            <person name="Igarashi K."/>
            <person name="Yadav J.S."/>
            <person name="Grigoriev I.V."/>
            <person name="Master E.R."/>
        </authorList>
    </citation>
    <scope>NUCLEOTIDE SEQUENCE [LARGE SCALE GENOMIC DNA]</scope>
    <source>
        <strain evidence="2 3">HHB-10118-sp</strain>
    </source>
</reference>
<dbReference type="GeneID" id="18916465"/>
<keyword evidence="3" id="KW-1185">Reference proteome</keyword>
<accession>K5VV76</accession>
<proteinExistence type="predicted"/>
<name>K5VV76_PHACS</name>
<dbReference type="Proteomes" id="UP000008370">
    <property type="component" value="Unassembled WGS sequence"/>
</dbReference>
<evidence type="ECO:0000256" key="1">
    <source>
        <dbReference type="SAM" id="MobiDB-lite"/>
    </source>
</evidence>
<dbReference type="EMBL" id="JH930472">
    <property type="protein sequence ID" value="EKM55418.1"/>
    <property type="molecule type" value="Genomic_DNA"/>
</dbReference>
<protein>
    <submittedName>
        <fullName evidence="2">Uncharacterized protein</fullName>
    </submittedName>
</protein>
<dbReference type="STRING" id="650164.K5VV76"/>
<feature type="region of interest" description="Disordered" evidence="1">
    <location>
        <begin position="1"/>
        <end position="22"/>
    </location>
</feature>
<evidence type="ECO:0000313" key="3">
    <source>
        <dbReference type="Proteomes" id="UP000008370"/>
    </source>
</evidence>
<dbReference type="InParanoid" id="K5VV76"/>
<organism evidence="2 3">
    <name type="scientific">Phanerochaete carnosa (strain HHB-10118-sp)</name>
    <name type="common">White-rot fungus</name>
    <name type="synonym">Peniophora carnosa</name>
    <dbReference type="NCBI Taxonomy" id="650164"/>
    <lineage>
        <taxon>Eukaryota</taxon>
        <taxon>Fungi</taxon>
        <taxon>Dikarya</taxon>
        <taxon>Basidiomycota</taxon>
        <taxon>Agaricomycotina</taxon>
        <taxon>Agaricomycetes</taxon>
        <taxon>Polyporales</taxon>
        <taxon>Phanerochaetaceae</taxon>
        <taxon>Phanerochaete</taxon>
    </lineage>
</organism>
<dbReference type="HOGENOM" id="CLU_096587_0_0_1"/>
<dbReference type="AlphaFoldDB" id="K5VV76"/>
<sequence>MSACRPSDVPEDYSSTVVPPANPAMPTSSPEVFFCSNVAQIDEWATRTGIPLTSAEALGMNYRRARDWMLRIKNELVAHHGWRDVQPPDAKLLFDIETPYPGFPLRPNLRLYVPAHATTFFAPDRRVQWEMVFHSGTFHLLRHTVRPISDLLYLLQCLLTGMFQLVMEEDLPGGAVRTIRALPPADWVAAHESELVRIFGPANHRQLLRAASDTRIAFKCEPAPRT</sequence>